<proteinExistence type="predicted"/>
<evidence type="ECO:0000313" key="2">
    <source>
        <dbReference type="EMBL" id="HAD9862496.1"/>
    </source>
</evidence>
<feature type="signal peptide" evidence="1">
    <location>
        <begin position="1"/>
        <end position="21"/>
    </location>
</feature>
<comment type="caution">
    <text evidence="4">The sequence shown here is derived from an EMBL/GenBank/DDBJ whole genome shotgun (WGS) entry which is preliminary data.</text>
</comment>
<evidence type="ECO:0000313" key="3">
    <source>
        <dbReference type="EMBL" id="HAE0282574.1"/>
    </source>
</evidence>
<organism evidence="4">
    <name type="scientific">Salmonella enteritidis PT4 (strain P125109)</name>
    <dbReference type="NCBI Taxonomy" id="550537"/>
    <lineage>
        <taxon>Bacteria</taxon>
        <taxon>Pseudomonadati</taxon>
        <taxon>Pseudomonadota</taxon>
        <taxon>Gammaproteobacteria</taxon>
        <taxon>Enterobacterales</taxon>
        <taxon>Enterobacteriaceae</taxon>
        <taxon>Salmonella</taxon>
    </lineage>
</organism>
<dbReference type="EMBL" id="DAAQRD010000032">
    <property type="protein sequence ID" value="HAE0520781.1"/>
    <property type="molecule type" value="Genomic_DNA"/>
</dbReference>
<evidence type="ECO:0000256" key="1">
    <source>
        <dbReference type="SAM" id="SignalP"/>
    </source>
</evidence>
<dbReference type="EMBL" id="DAAQPD010000033">
    <property type="protein sequence ID" value="HAE0282574.1"/>
    <property type="molecule type" value="Genomic_DNA"/>
</dbReference>
<dbReference type="SUPFAM" id="SSF49401">
    <property type="entry name" value="Bacterial adhesins"/>
    <property type="match status" value="1"/>
</dbReference>
<sequence length="174" mass="17223">MKKSIIASIIALGVLGGTAHAANEVTFLGSVSATTCDLTTSVNGAAQPNQVVQLGTVQAGQEGTAVDFAMKPANPGSLGCQGLDTKTVTVSWASAALNADGFGATGGAATDATVLVNNVNAKTNPGAAVNANASTVEFNGADLNTDGLKFQAKLKGGQTEGDFKSVASFAVAYK</sequence>
<dbReference type="RefSeq" id="WP_000748204.1">
    <property type="nucleotide sequence ID" value="NZ_HG970000.1"/>
</dbReference>
<dbReference type="GO" id="GO:0007155">
    <property type="term" value="P:cell adhesion"/>
    <property type="evidence" value="ECO:0007669"/>
    <property type="project" value="InterPro"/>
</dbReference>
<reference evidence="4" key="1">
    <citation type="journal article" date="2018" name="Genome Biol.">
        <title>SKESA: strategic k-mer extension for scrupulous assemblies.</title>
        <authorList>
            <person name="Souvorov A."/>
            <person name="Agarwala R."/>
            <person name="Lipman D.J."/>
        </authorList>
    </citation>
    <scope>NUCLEOTIDE SEQUENCE</scope>
    <source>
        <strain evidence="4">P125109</strain>
    </source>
</reference>
<dbReference type="EMBL" id="DAAQLS010000022">
    <property type="protein sequence ID" value="HAD9862496.1"/>
    <property type="molecule type" value="Genomic_DNA"/>
</dbReference>
<evidence type="ECO:0000313" key="4">
    <source>
        <dbReference type="EMBL" id="HAE0520781.1"/>
    </source>
</evidence>
<dbReference type="GO" id="GO:0009289">
    <property type="term" value="C:pilus"/>
    <property type="evidence" value="ECO:0007669"/>
    <property type="project" value="InterPro"/>
</dbReference>
<dbReference type="Gene3D" id="2.60.40.1090">
    <property type="entry name" value="Fimbrial-type adhesion domain"/>
    <property type="match status" value="1"/>
</dbReference>
<feature type="chain" id="PRO_5036289005" evidence="1">
    <location>
        <begin position="22"/>
        <end position="174"/>
    </location>
</feature>
<dbReference type="InterPro" id="IPR036937">
    <property type="entry name" value="Adhesion_dom_fimbrial_sf"/>
</dbReference>
<gene>
    <name evidence="2" type="ORF">G2359_22985</name>
    <name evidence="3" type="ORF">G2427_23315</name>
    <name evidence="4" type="ORF">G2720_23560</name>
</gene>
<name>A0A024J503_SALEP</name>
<reference evidence="4" key="2">
    <citation type="submission" date="2019-01" db="EMBL/GenBank/DDBJ databases">
        <authorList>
            <consortium name="NCBI Pathogen Detection Project"/>
        </authorList>
    </citation>
    <scope>NUCLEOTIDE SEQUENCE</scope>
    <source>
        <strain evidence="4">P125109</strain>
    </source>
</reference>
<protein>
    <submittedName>
        <fullName evidence="4">Fimbrial protein</fullName>
    </submittedName>
</protein>
<dbReference type="InterPro" id="IPR008966">
    <property type="entry name" value="Adhesion_dom_sf"/>
</dbReference>
<keyword evidence="1" id="KW-0732">Signal</keyword>
<dbReference type="AlphaFoldDB" id="A0A024J503"/>
<dbReference type="NCBIfam" id="NF011761">
    <property type="entry name" value="PRK15214.1"/>
    <property type="match status" value="1"/>
</dbReference>
<accession>A0A024J503</accession>